<protein>
    <submittedName>
        <fullName evidence="3">Uncharacterized protein</fullName>
    </submittedName>
</protein>
<feature type="transmembrane region" description="Helical" evidence="2">
    <location>
        <begin position="258"/>
        <end position="275"/>
    </location>
</feature>
<feature type="region of interest" description="Disordered" evidence="1">
    <location>
        <begin position="150"/>
        <end position="172"/>
    </location>
</feature>
<dbReference type="AlphaFoldDB" id="A0A6A6TA98"/>
<keyword evidence="2" id="KW-0472">Membrane</keyword>
<dbReference type="Proteomes" id="UP000799324">
    <property type="component" value="Unassembled WGS sequence"/>
</dbReference>
<evidence type="ECO:0000256" key="1">
    <source>
        <dbReference type="SAM" id="MobiDB-lite"/>
    </source>
</evidence>
<accession>A0A6A6TA98</accession>
<gene>
    <name evidence="3" type="ORF">K491DRAFT_425890</name>
</gene>
<feature type="transmembrane region" description="Helical" evidence="2">
    <location>
        <begin position="225"/>
        <end position="246"/>
    </location>
</feature>
<proteinExistence type="predicted"/>
<sequence length="370" mass="42129">MNNFARWYDVLMTDEPYRAEELCDSIRMPSTIRECCQNMLTEQWAHRLPFVQTRSPAFLASLTLNSAIEKAERNHPAPLVVVDFCAGGGGPTPIFEQLINRHRKAVGKDPMKFILTDLYPNPAAWTKVCKKQPHLFFYGKPVDATRAPKSCRSLDSNGPEPMETEDSEGVTAGRKISREDRVFRLFNLAFHHFDDKGATRLLADTMEHSDGIAIIELQDRRLGCLSMMFFNGVLALLVTVFWFWPLTSRASGKRKQNLLQIFLTYTGILPFVLWYDGLASCLRTREFAEVMRLAAKAQGLDEHEHESPAIDNNACEIGEWQFSMTHERHTWPFCYMNCIVGTRKFSKEREDSVAEVQASSSSSSKVRFGV</sequence>
<evidence type="ECO:0000313" key="4">
    <source>
        <dbReference type="Proteomes" id="UP000799324"/>
    </source>
</evidence>
<reference evidence="3" key="1">
    <citation type="journal article" date="2020" name="Stud. Mycol.">
        <title>101 Dothideomycetes genomes: a test case for predicting lifestyles and emergence of pathogens.</title>
        <authorList>
            <person name="Haridas S."/>
            <person name="Albert R."/>
            <person name="Binder M."/>
            <person name="Bloem J."/>
            <person name="Labutti K."/>
            <person name="Salamov A."/>
            <person name="Andreopoulos B."/>
            <person name="Baker S."/>
            <person name="Barry K."/>
            <person name="Bills G."/>
            <person name="Bluhm B."/>
            <person name="Cannon C."/>
            <person name="Castanera R."/>
            <person name="Culley D."/>
            <person name="Daum C."/>
            <person name="Ezra D."/>
            <person name="Gonzalez J."/>
            <person name="Henrissat B."/>
            <person name="Kuo A."/>
            <person name="Liang C."/>
            <person name="Lipzen A."/>
            <person name="Lutzoni F."/>
            <person name="Magnuson J."/>
            <person name="Mondo S."/>
            <person name="Nolan M."/>
            <person name="Ohm R."/>
            <person name="Pangilinan J."/>
            <person name="Park H.-J."/>
            <person name="Ramirez L."/>
            <person name="Alfaro M."/>
            <person name="Sun H."/>
            <person name="Tritt A."/>
            <person name="Yoshinaga Y."/>
            <person name="Zwiers L.-H."/>
            <person name="Turgeon B."/>
            <person name="Goodwin S."/>
            <person name="Spatafora J."/>
            <person name="Crous P."/>
            <person name="Grigoriev I."/>
        </authorList>
    </citation>
    <scope>NUCLEOTIDE SEQUENCE</scope>
    <source>
        <strain evidence="3">CBS 122681</strain>
    </source>
</reference>
<keyword evidence="2" id="KW-0812">Transmembrane</keyword>
<dbReference type="OrthoDB" id="2101715at2759"/>
<evidence type="ECO:0000256" key="2">
    <source>
        <dbReference type="SAM" id="Phobius"/>
    </source>
</evidence>
<organism evidence="3 4">
    <name type="scientific">Lophiostoma macrostomum CBS 122681</name>
    <dbReference type="NCBI Taxonomy" id="1314788"/>
    <lineage>
        <taxon>Eukaryota</taxon>
        <taxon>Fungi</taxon>
        <taxon>Dikarya</taxon>
        <taxon>Ascomycota</taxon>
        <taxon>Pezizomycotina</taxon>
        <taxon>Dothideomycetes</taxon>
        <taxon>Pleosporomycetidae</taxon>
        <taxon>Pleosporales</taxon>
        <taxon>Lophiostomataceae</taxon>
        <taxon>Lophiostoma</taxon>
    </lineage>
</organism>
<keyword evidence="4" id="KW-1185">Reference proteome</keyword>
<name>A0A6A6TA98_9PLEO</name>
<evidence type="ECO:0000313" key="3">
    <source>
        <dbReference type="EMBL" id="KAF2655514.1"/>
    </source>
</evidence>
<keyword evidence="2" id="KW-1133">Transmembrane helix</keyword>
<dbReference type="EMBL" id="MU004348">
    <property type="protein sequence ID" value="KAF2655514.1"/>
    <property type="molecule type" value="Genomic_DNA"/>
</dbReference>